<dbReference type="SUPFAM" id="SSF51735">
    <property type="entry name" value="NAD(P)-binding Rossmann-fold domains"/>
    <property type="match status" value="1"/>
</dbReference>
<dbReference type="HAMAP" id="MF_00102">
    <property type="entry name" value="DapB"/>
    <property type="match status" value="1"/>
</dbReference>
<organism evidence="16 17">
    <name type="scientific">Isoptericola halotolerans</name>
    <dbReference type="NCBI Taxonomy" id="300560"/>
    <lineage>
        <taxon>Bacteria</taxon>
        <taxon>Bacillati</taxon>
        <taxon>Actinomycetota</taxon>
        <taxon>Actinomycetes</taxon>
        <taxon>Micrococcales</taxon>
        <taxon>Promicromonosporaceae</taxon>
        <taxon>Isoptericola</taxon>
    </lineage>
</organism>
<comment type="similarity">
    <text evidence="1 13">Belongs to the DapB family.</text>
</comment>
<evidence type="ECO:0000313" key="17">
    <source>
        <dbReference type="Proteomes" id="UP000757540"/>
    </source>
</evidence>
<feature type="domain" description="Dihydrodipicolinate reductase C-terminal" evidence="15">
    <location>
        <begin position="122"/>
        <end position="256"/>
    </location>
</feature>
<dbReference type="InterPro" id="IPR022664">
    <property type="entry name" value="DapB_N_CS"/>
</dbReference>
<evidence type="ECO:0000256" key="1">
    <source>
        <dbReference type="ARBA" id="ARBA00006642"/>
    </source>
</evidence>
<dbReference type="Proteomes" id="UP000757540">
    <property type="component" value="Unassembled WGS sequence"/>
</dbReference>
<dbReference type="Gene3D" id="3.40.50.720">
    <property type="entry name" value="NAD(P)-binding Rossmann-like Domain"/>
    <property type="match status" value="1"/>
</dbReference>
<dbReference type="CDD" id="cd02274">
    <property type="entry name" value="DHDPR_N"/>
    <property type="match status" value="1"/>
</dbReference>
<feature type="active site" description="Proton donor" evidence="13">
    <location>
        <position position="149"/>
    </location>
</feature>
<comment type="subcellular location">
    <subcellularLocation>
        <location evidence="13">Cytoplasm</location>
    </subcellularLocation>
</comment>
<comment type="function">
    <text evidence="13">Catalyzes the conversion of 4-hydroxy-tetrahydrodipicolinate (HTPA) to tetrahydrodipicolinate.</text>
</comment>
<name>A0ABX2A289_9MICO</name>
<keyword evidence="7 13" id="KW-0520">NAD</keyword>
<dbReference type="SUPFAM" id="SSF55347">
    <property type="entry name" value="Glyceraldehyde-3-phosphate dehydrogenase-like, C-terminal domain"/>
    <property type="match status" value="1"/>
</dbReference>
<sequence length="259" mass="26582">MSSNAIRVAVIGAAGRMGAQACAAVEQAAGLELVARLDAGDDVGAGVRDSGAQVAVDFTVPAVTEANVHAVLDAGAHAVVGTTGWDDESRGRVVEHLARVNADRSDDSALGVLIAPNFGLSAVLAMTFAAKAARYFESAEVVELHHPNKVDAPSGTARHTAAAIAAARADAGLGPSPDATEVGWEARGADVDGVRVHAVRLRGLVAHEEILFGNEGEQLTIRQDSFDRASFMPGVLLAVREVGSRPGLTVGLENVLDLS</sequence>
<comment type="caution">
    <text evidence="13">Was originally thought to be a dihydrodipicolinate reductase (DHDPR), catalyzing the conversion of dihydrodipicolinate to tetrahydrodipicolinate. However, it was shown in E.coli that the substrate of the enzymatic reaction is not dihydrodipicolinate (DHDP) but in fact (2S,4S)-4-hydroxy-2,3,4,5-tetrahydrodipicolinic acid (HTPA), the product released by the DapA-catalyzed reaction.</text>
</comment>
<feature type="binding site" evidence="13">
    <location>
        <position position="146"/>
    </location>
    <ligand>
        <name>(S)-2,3,4,5-tetrahydrodipicolinate</name>
        <dbReference type="ChEBI" id="CHEBI:16845"/>
    </ligand>
</feature>
<dbReference type="RefSeq" id="WP_343036299.1">
    <property type="nucleotide sequence ID" value="NZ_BAAAML010000002.1"/>
</dbReference>
<keyword evidence="5 13" id="KW-0220">Diaminopimelate biosynthesis</keyword>
<comment type="catalytic activity">
    <reaction evidence="11 13">
        <text>(S)-2,3,4,5-tetrahydrodipicolinate + NADP(+) + H2O = (2S,4S)-4-hydroxy-2,3,4,5-tetrahydrodipicolinate + NADPH + H(+)</text>
        <dbReference type="Rhea" id="RHEA:35331"/>
        <dbReference type="ChEBI" id="CHEBI:15377"/>
        <dbReference type="ChEBI" id="CHEBI:15378"/>
        <dbReference type="ChEBI" id="CHEBI:16845"/>
        <dbReference type="ChEBI" id="CHEBI:57783"/>
        <dbReference type="ChEBI" id="CHEBI:58349"/>
        <dbReference type="ChEBI" id="CHEBI:67139"/>
        <dbReference type="EC" id="1.17.1.8"/>
    </reaction>
</comment>
<keyword evidence="3 13" id="KW-0028">Amino-acid biosynthesis</keyword>
<dbReference type="Pfam" id="PF05173">
    <property type="entry name" value="DapB_C"/>
    <property type="match status" value="1"/>
</dbReference>
<dbReference type="NCBIfam" id="TIGR00036">
    <property type="entry name" value="dapB"/>
    <property type="match status" value="1"/>
</dbReference>
<comment type="pathway">
    <text evidence="9 13">Amino-acid biosynthesis; L-lysine biosynthesis via DAP pathway; (S)-tetrahydrodipicolinate from L-aspartate: step 4/4.</text>
</comment>
<evidence type="ECO:0000256" key="2">
    <source>
        <dbReference type="ARBA" id="ARBA00022490"/>
    </source>
</evidence>
<proteinExistence type="inferred from homology"/>
<evidence type="ECO:0000313" key="16">
    <source>
        <dbReference type="EMBL" id="NOV96855.1"/>
    </source>
</evidence>
<feature type="binding site" evidence="13">
    <location>
        <begin position="81"/>
        <end position="83"/>
    </location>
    <ligand>
        <name>NAD(+)</name>
        <dbReference type="ChEBI" id="CHEBI:57540"/>
    </ligand>
</feature>
<protein>
    <recommendedName>
        <fullName evidence="10 13">4-hydroxy-tetrahydrodipicolinate reductase</fullName>
        <shortName evidence="13">HTPA reductase</shortName>
        <ecNumber evidence="10 13">1.17.1.8</ecNumber>
    </recommendedName>
</protein>
<comment type="caution">
    <text evidence="13">Lacks conserved residue(s) required for the propagation of feature annotation.</text>
</comment>
<feature type="binding site" evidence="13">
    <location>
        <begin position="115"/>
        <end position="118"/>
    </location>
    <ligand>
        <name>NAD(+)</name>
        <dbReference type="ChEBI" id="CHEBI:57540"/>
    </ligand>
</feature>
<feature type="binding site" evidence="13">
    <location>
        <position position="36"/>
    </location>
    <ligand>
        <name>NADP(+)</name>
        <dbReference type="ChEBI" id="CHEBI:58349"/>
    </ligand>
</feature>
<evidence type="ECO:0000256" key="4">
    <source>
        <dbReference type="ARBA" id="ARBA00022857"/>
    </source>
</evidence>
<dbReference type="EMBL" id="JABEZU010000001">
    <property type="protein sequence ID" value="NOV96855.1"/>
    <property type="molecule type" value="Genomic_DNA"/>
</dbReference>
<feature type="binding site" evidence="13">
    <location>
        <begin position="155"/>
        <end position="156"/>
    </location>
    <ligand>
        <name>(S)-2,3,4,5-tetrahydrodipicolinate</name>
        <dbReference type="ChEBI" id="CHEBI:16845"/>
    </ligand>
</feature>
<evidence type="ECO:0000256" key="11">
    <source>
        <dbReference type="ARBA" id="ARBA00049080"/>
    </source>
</evidence>
<dbReference type="PANTHER" id="PTHR20836">
    <property type="entry name" value="DIHYDRODIPICOLINATE REDUCTASE"/>
    <property type="match status" value="1"/>
</dbReference>
<keyword evidence="2 13" id="KW-0963">Cytoplasm</keyword>
<dbReference type="EC" id="1.17.1.8" evidence="10 13"/>
<dbReference type="InterPro" id="IPR023940">
    <property type="entry name" value="DHDPR_bac"/>
</dbReference>
<dbReference type="Pfam" id="PF01113">
    <property type="entry name" value="DapB_N"/>
    <property type="match status" value="1"/>
</dbReference>
<evidence type="ECO:0000256" key="9">
    <source>
        <dbReference type="ARBA" id="ARBA00037922"/>
    </source>
</evidence>
<evidence type="ECO:0000259" key="14">
    <source>
        <dbReference type="Pfam" id="PF01113"/>
    </source>
</evidence>
<gene>
    <name evidence="13" type="primary">dapB</name>
    <name evidence="16" type="ORF">HDG69_001408</name>
</gene>
<dbReference type="Gene3D" id="3.30.360.10">
    <property type="entry name" value="Dihydrodipicolinate Reductase, domain 2"/>
    <property type="match status" value="1"/>
</dbReference>
<dbReference type="PIRSF" id="PIRSF000161">
    <property type="entry name" value="DHPR"/>
    <property type="match status" value="1"/>
</dbReference>
<evidence type="ECO:0000256" key="7">
    <source>
        <dbReference type="ARBA" id="ARBA00023027"/>
    </source>
</evidence>
<evidence type="ECO:0000256" key="12">
    <source>
        <dbReference type="ARBA" id="ARBA00049396"/>
    </source>
</evidence>
<keyword evidence="17" id="KW-1185">Reference proteome</keyword>
<dbReference type="InterPro" id="IPR000846">
    <property type="entry name" value="DapB_N"/>
</dbReference>
<feature type="domain" description="Dihydrodipicolinate reductase N-terminal" evidence="14">
    <location>
        <begin position="6"/>
        <end position="118"/>
    </location>
</feature>
<dbReference type="GO" id="GO:0008839">
    <property type="term" value="F:4-hydroxy-tetrahydrodipicolinate reductase"/>
    <property type="evidence" value="ECO:0007669"/>
    <property type="project" value="UniProtKB-EC"/>
</dbReference>
<dbReference type="PANTHER" id="PTHR20836:SF0">
    <property type="entry name" value="4-HYDROXY-TETRAHYDRODIPICOLINATE REDUCTASE 1, CHLOROPLASTIC-RELATED"/>
    <property type="match status" value="1"/>
</dbReference>
<keyword evidence="4 13" id="KW-0521">NADP</keyword>
<evidence type="ECO:0000256" key="3">
    <source>
        <dbReference type="ARBA" id="ARBA00022605"/>
    </source>
</evidence>
<keyword evidence="8 13" id="KW-0457">Lysine biosynthesis</keyword>
<evidence type="ECO:0000256" key="10">
    <source>
        <dbReference type="ARBA" id="ARBA00038983"/>
    </source>
</evidence>
<evidence type="ECO:0000256" key="6">
    <source>
        <dbReference type="ARBA" id="ARBA00023002"/>
    </source>
</evidence>
<dbReference type="InterPro" id="IPR022663">
    <property type="entry name" value="DapB_C"/>
</dbReference>
<accession>A0ABX2A289</accession>
<reference evidence="16 17" key="1">
    <citation type="submission" date="2020-05" db="EMBL/GenBank/DDBJ databases">
        <title>Genomic Encyclopedia of Type Strains, Phase III (KMG-III): the genomes of soil and plant-associated and newly described type strains.</title>
        <authorList>
            <person name="Whitman W."/>
        </authorList>
    </citation>
    <scope>NUCLEOTIDE SEQUENCE [LARGE SCALE GENOMIC DNA]</scope>
    <source>
        <strain evidence="16 17">KCTC 19046</strain>
    </source>
</reference>
<feature type="active site" description="Proton donor/acceptor" evidence="13">
    <location>
        <position position="145"/>
    </location>
</feature>
<comment type="catalytic activity">
    <reaction evidence="12 13">
        <text>(S)-2,3,4,5-tetrahydrodipicolinate + NAD(+) + H2O = (2S,4S)-4-hydroxy-2,3,4,5-tetrahydrodipicolinate + NADH + H(+)</text>
        <dbReference type="Rhea" id="RHEA:35323"/>
        <dbReference type="ChEBI" id="CHEBI:15377"/>
        <dbReference type="ChEBI" id="CHEBI:15378"/>
        <dbReference type="ChEBI" id="CHEBI:16845"/>
        <dbReference type="ChEBI" id="CHEBI:57540"/>
        <dbReference type="ChEBI" id="CHEBI:57945"/>
        <dbReference type="ChEBI" id="CHEBI:67139"/>
        <dbReference type="EC" id="1.17.1.8"/>
    </reaction>
</comment>
<keyword evidence="6 13" id="KW-0560">Oxidoreductase</keyword>
<comment type="caution">
    <text evidence="16">The sequence shown here is derived from an EMBL/GenBank/DDBJ whole genome shotgun (WGS) entry which is preliminary data.</text>
</comment>
<evidence type="ECO:0000256" key="8">
    <source>
        <dbReference type="ARBA" id="ARBA00023154"/>
    </source>
</evidence>
<dbReference type="PROSITE" id="PS01298">
    <property type="entry name" value="DAPB"/>
    <property type="match status" value="1"/>
</dbReference>
<comment type="subunit">
    <text evidence="13">Homotetramer.</text>
</comment>
<evidence type="ECO:0000256" key="5">
    <source>
        <dbReference type="ARBA" id="ARBA00022915"/>
    </source>
</evidence>
<dbReference type="InterPro" id="IPR036291">
    <property type="entry name" value="NAD(P)-bd_dom_sf"/>
</dbReference>
<evidence type="ECO:0000259" key="15">
    <source>
        <dbReference type="Pfam" id="PF05173"/>
    </source>
</evidence>
<evidence type="ECO:0000256" key="13">
    <source>
        <dbReference type="HAMAP-Rule" id="MF_00102"/>
    </source>
</evidence>
<feature type="binding site" evidence="13">
    <location>
        <begin position="12"/>
        <end position="17"/>
    </location>
    <ligand>
        <name>NAD(+)</name>
        <dbReference type="ChEBI" id="CHEBI:57540"/>
    </ligand>
</feature>